<feature type="compositionally biased region" description="Polar residues" evidence="1">
    <location>
        <begin position="381"/>
        <end position="403"/>
    </location>
</feature>
<gene>
    <name evidence="2" type="ORF">BG006_006967</name>
</gene>
<feature type="region of interest" description="Disordered" evidence="1">
    <location>
        <begin position="29"/>
        <end position="111"/>
    </location>
</feature>
<evidence type="ECO:0000256" key="1">
    <source>
        <dbReference type="SAM" id="MobiDB-lite"/>
    </source>
</evidence>
<feature type="compositionally biased region" description="Basic and acidic residues" evidence="1">
    <location>
        <begin position="470"/>
        <end position="481"/>
    </location>
</feature>
<feature type="compositionally biased region" description="Acidic residues" evidence="1">
    <location>
        <begin position="80"/>
        <end position="99"/>
    </location>
</feature>
<feature type="compositionally biased region" description="Polar residues" evidence="1">
    <location>
        <begin position="262"/>
        <end position="272"/>
    </location>
</feature>
<feature type="compositionally biased region" description="Low complexity" evidence="1">
    <location>
        <begin position="428"/>
        <end position="437"/>
    </location>
</feature>
<reference evidence="2" key="1">
    <citation type="journal article" date="2020" name="Fungal Divers.">
        <title>Resolving the Mortierellaceae phylogeny through synthesis of multi-gene phylogenetics and phylogenomics.</title>
        <authorList>
            <person name="Vandepol N."/>
            <person name="Liber J."/>
            <person name="Desiro A."/>
            <person name="Na H."/>
            <person name="Kennedy M."/>
            <person name="Barry K."/>
            <person name="Grigoriev I.V."/>
            <person name="Miller A.N."/>
            <person name="O'Donnell K."/>
            <person name="Stajich J.E."/>
            <person name="Bonito G."/>
        </authorList>
    </citation>
    <scope>NUCLEOTIDE SEQUENCE</scope>
    <source>
        <strain evidence="2">NVP1</strain>
    </source>
</reference>
<accession>A0A9P5SHX7</accession>
<dbReference type="EMBL" id="JAAAUY010000427">
    <property type="protein sequence ID" value="KAF9330034.1"/>
    <property type="molecule type" value="Genomic_DNA"/>
</dbReference>
<feature type="region of interest" description="Disordered" evidence="1">
    <location>
        <begin position="238"/>
        <end position="310"/>
    </location>
</feature>
<name>A0A9P5SHX7_9FUNG</name>
<feature type="compositionally biased region" description="Pro residues" evidence="1">
    <location>
        <begin position="448"/>
        <end position="457"/>
    </location>
</feature>
<protein>
    <submittedName>
        <fullName evidence="2">Uncharacterized protein</fullName>
    </submittedName>
</protein>
<dbReference type="Proteomes" id="UP000696485">
    <property type="component" value="Unassembled WGS sequence"/>
</dbReference>
<feature type="compositionally biased region" description="Low complexity" evidence="1">
    <location>
        <begin position="273"/>
        <end position="293"/>
    </location>
</feature>
<feature type="compositionally biased region" description="Polar residues" evidence="1">
    <location>
        <begin position="484"/>
        <end position="495"/>
    </location>
</feature>
<feature type="region of interest" description="Disordered" evidence="1">
    <location>
        <begin position="375"/>
        <end position="495"/>
    </location>
</feature>
<sequence length="495" mass="53698">MARLSNATTTHFSSPRQFMTDEANNLFLATSPKAVRNRTPRNNTPKTMESPILSPFLPQTLESSRPSPTEEVMPAKKEEEDGAQDEEDETMEDCDDESIETASTHSSLIDHEKENTTPKFIEDHTNPFLVGGTSALLDMKRAARGQGKADIMLTPSGPSGPSGSSSSSSSSQGVVRRSKRLALDSLSPWRWNLEEQYGLPPMPYSKNGKGQGLPFIEGCGGPITKYTGQNAVSDWIETTSNRSSSPTPESSSSTGGAGSSTQRNRLSNGWTTGSSSSSSSSSSSPSIAGPSSSKGAQIKIPDHLPNSFSFEHRQPSATVAKVTQKIIQPASLAFNRRAQQVAGRIYYWKNGGYNLVNEQDKQQWPGEWKFDVYQDPESPDAVSTTFANNNAGASMPIPSSTSYLGKGKLTDRQLSGPASKRRRLQRESSSGLDSSPSGRDMDIQKSMTPPPSHPTSPAPGNKTPRPQGKLQDRYDFRERRMLNSPLSTPSRRSMA</sequence>
<comment type="caution">
    <text evidence="2">The sequence shown here is derived from an EMBL/GenBank/DDBJ whole genome shotgun (WGS) entry which is preliminary data.</text>
</comment>
<feature type="region of interest" description="Disordered" evidence="1">
    <location>
        <begin position="150"/>
        <end position="179"/>
    </location>
</feature>
<organism evidence="2 3">
    <name type="scientific">Podila minutissima</name>
    <dbReference type="NCBI Taxonomy" id="64525"/>
    <lineage>
        <taxon>Eukaryota</taxon>
        <taxon>Fungi</taxon>
        <taxon>Fungi incertae sedis</taxon>
        <taxon>Mucoromycota</taxon>
        <taxon>Mortierellomycotina</taxon>
        <taxon>Mortierellomycetes</taxon>
        <taxon>Mortierellales</taxon>
        <taxon>Mortierellaceae</taxon>
        <taxon>Podila</taxon>
    </lineage>
</organism>
<evidence type="ECO:0000313" key="3">
    <source>
        <dbReference type="Proteomes" id="UP000696485"/>
    </source>
</evidence>
<feature type="compositionally biased region" description="Low complexity" evidence="1">
    <location>
        <begin position="155"/>
        <end position="171"/>
    </location>
</feature>
<dbReference type="AlphaFoldDB" id="A0A9P5SHX7"/>
<evidence type="ECO:0000313" key="2">
    <source>
        <dbReference type="EMBL" id="KAF9330034.1"/>
    </source>
</evidence>
<keyword evidence="3" id="KW-1185">Reference proteome</keyword>
<proteinExistence type="predicted"/>
<feature type="compositionally biased region" description="Low complexity" evidence="1">
    <location>
        <begin position="238"/>
        <end position="254"/>
    </location>
</feature>